<dbReference type="EMBL" id="VSRR010030222">
    <property type="protein sequence ID" value="MPC69927.1"/>
    <property type="molecule type" value="Genomic_DNA"/>
</dbReference>
<dbReference type="AlphaFoldDB" id="A0A5B7HKZ3"/>
<proteinExistence type="predicted"/>
<dbReference type="Proteomes" id="UP000324222">
    <property type="component" value="Unassembled WGS sequence"/>
</dbReference>
<comment type="caution">
    <text evidence="2">The sequence shown here is derived from an EMBL/GenBank/DDBJ whole genome shotgun (WGS) entry which is preliminary data.</text>
</comment>
<evidence type="ECO:0000313" key="3">
    <source>
        <dbReference type="Proteomes" id="UP000324222"/>
    </source>
</evidence>
<evidence type="ECO:0000256" key="1">
    <source>
        <dbReference type="SAM" id="MobiDB-lite"/>
    </source>
</evidence>
<gene>
    <name evidence="2" type="ORF">E2C01_064160</name>
</gene>
<feature type="region of interest" description="Disordered" evidence="1">
    <location>
        <begin position="85"/>
        <end position="125"/>
    </location>
</feature>
<evidence type="ECO:0000313" key="2">
    <source>
        <dbReference type="EMBL" id="MPC69927.1"/>
    </source>
</evidence>
<accession>A0A5B7HKZ3</accession>
<reference evidence="2 3" key="1">
    <citation type="submission" date="2019-05" db="EMBL/GenBank/DDBJ databases">
        <title>Another draft genome of Portunus trituberculatus and its Hox gene families provides insights of decapod evolution.</title>
        <authorList>
            <person name="Jeong J.-H."/>
            <person name="Song I."/>
            <person name="Kim S."/>
            <person name="Choi T."/>
            <person name="Kim D."/>
            <person name="Ryu S."/>
            <person name="Kim W."/>
        </authorList>
    </citation>
    <scope>NUCLEOTIDE SEQUENCE [LARGE SCALE GENOMIC DNA]</scope>
    <source>
        <tissue evidence="2">Muscle</tissue>
    </source>
</reference>
<name>A0A5B7HKZ3_PORTR</name>
<protein>
    <submittedName>
        <fullName evidence="2">Uncharacterized protein</fullName>
    </submittedName>
</protein>
<organism evidence="2 3">
    <name type="scientific">Portunus trituberculatus</name>
    <name type="common">Swimming crab</name>
    <name type="synonym">Neptunus trituberculatus</name>
    <dbReference type="NCBI Taxonomy" id="210409"/>
    <lineage>
        <taxon>Eukaryota</taxon>
        <taxon>Metazoa</taxon>
        <taxon>Ecdysozoa</taxon>
        <taxon>Arthropoda</taxon>
        <taxon>Crustacea</taxon>
        <taxon>Multicrustacea</taxon>
        <taxon>Malacostraca</taxon>
        <taxon>Eumalacostraca</taxon>
        <taxon>Eucarida</taxon>
        <taxon>Decapoda</taxon>
        <taxon>Pleocyemata</taxon>
        <taxon>Brachyura</taxon>
        <taxon>Eubrachyura</taxon>
        <taxon>Portunoidea</taxon>
        <taxon>Portunidae</taxon>
        <taxon>Portuninae</taxon>
        <taxon>Portunus</taxon>
    </lineage>
</organism>
<feature type="region of interest" description="Disordered" evidence="1">
    <location>
        <begin position="37"/>
        <end position="63"/>
    </location>
</feature>
<sequence>MFCCFTRRSITASQLHNITLSTSKHVQYYHSITSPQQHITSTPHTHSNITEPQHHNIARTSRSSVITTPHTANPIPHYITTHAQHHTHNTSPFTTRAKNDNTINHHHSNTTTPQFTAAPQHNITV</sequence>
<feature type="compositionally biased region" description="Polar residues" evidence="1">
    <location>
        <begin position="113"/>
        <end position="125"/>
    </location>
</feature>
<keyword evidence="3" id="KW-1185">Reference proteome</keyword>
<feature type="compositionally biased region" description="Polar residues" evidence="1">
    <location>
        <begin position="37"/>
        <end position="51"/>
    </location>
</feature>